<dbReference type="EMBL" id="AWQX01000174">
    <property type="protein sequence ID" value="EST29683.1"/>
    <property type="molecule type" value="Genomic_DNA"/>
</dbReference>
<comment type="caution">
    <text evidence="2">The sequence shown here is derived from an EMBL/GenBank/DDBJ whole genome shotgun (WGS) entry which is preliminary data.</text>
</comment>
<proteinExistence type="predicted"/>
<dbReference type="Proteomes" id="UP000017984">
    <property type="component" value="Chromosome"/>
</dbReference>
<dbReference type="PATRIC" id="fig|1352936.5.peg.4263"/>
<accession>V6KCD1</accession>
<keyword evidence="3" id="KW-1185">Reference proteome</keyword>
<gene>
    <name evidence="2" type="ORF">M878_20345</name>
</gene>
<evidence type="ECO:0000313" key="3">
    <source>
        <dbReference type="Proteomes" id="UP000017984"/>
    </source>
</evidence>
<organism evidence="2 3">
    <name type="scientific">Streptomyces roseochromogenus subsp. oscitans DS 12.976</name>
    <dbReference type="NCBI Taxonomy" id="1352936"/>
    <lineage>
        <taxon>Bacteria</taxon>
        <taxon>Bacillati</taxon>
        <taxon>Actinomycetota</taxon>
        <taxon>Actinomycetes</taxon>
        <taxon>Kitasatosporales</taxon>
        <taxon>Streptomycetaceae</taxon>
        <taxon>Streptomyces</taxon>
    </lineage>
</organism>
<evidence type="ECO:0000256" key="1">
    <source>
        <dbReference type="SAM" id="Phobius"/>
    </source>
</evidence>
<name>V6KCD1_STRRC</name>
<dbReference type="HOGENOM" id="CLU_1757831_0_0_11"/>
<keyword evidence="1" id="KW-1133">Transmembrane helix</keyword>
<dbReference type="OrthoDB" id="4333668at2"/>
<keyword evidence="1" id="KW-0812">Transmembrane</keyword>
<protein>
    <submittedName>
        <fullName evidence="2">Uncharacterized protein</fullName>
    </submittedName>
</protein>
<dbReference type="AlphaFoldDB" id="V6KCD1"/>
<keyword evidence="1" id="KW-0472">Membrane</keyword>
<feature type="transmembrane region" description="Helical" evidence="1">
    <location>
        <begin position="44"/>
        <end position="65"/>
    </location>
</feature>
<evidence type="ECO:0000313" key="2">
    <source>
        <dbReference type="EMBL" id="EST29683.1"/>
    </source>
</evidence>
<dbReference type="STRING" id="1352936.M878_20345"/>
<feature type="transmembrane region" description="Helical" evidence="1">
    <location>
        <begin position="16"/>
        <end position="38"/>
    </location>
</feature>
<sequence>MASRWARLGGARRIEYVAFAVNVVPLFVWGLLAARAAGRTWGSALKIGMVDALLGLAVVLANAFIKAPNASAAVLSSTSTVNISRTVPLVPPDESRSTSVFVASGCNSPPAAPVSAHRSARGAWEPSPFFDRPAIVGYTPRAGPSVDQ</sequence>
<reference evidence="2 3" key="1">
    <citation type="journal article" date="2014" name="Genome Announc.">
        <title>Draft Genome Sequence of Streptomyces roseochromogenes subsp. oscitans DS 12.976, Producer of the Aminocoumarin Antibiotic Clorobiocin.</title>
        <authorList>
            <person name="Ruckert C."/>
            <person name="Kalinowski J."/>
            <person name="Heide L."/>
            <person name="Apel A.K."/>
        </authorList>
    </citation>
    <scope>NUCLEOTIDE SEQUENCE [LARGE SCALE GENOMIC DNA]</scope>
    <source>
        <strain evidence="2 3">DS 12.976</strain>
    </source>
</reference>